<evidence type="ECO:0000313" key="3">
    <source>
        <dbReference type="Proteomes" id="UP000467105"/>
    </source>
</evidence>
<keyword evidence="1" id="KW-0378">Hydrolase</keyword>
<dbReference type="RefSeq" id="WP_085268783.1">
    <property type="nucleotide sequence ID" value="NZ_AP022614.1"/>
</dbReference>
<evidence type="ECO:0000313" key="2">
    <source>
        <dbReference type="EMBL" id="BBZ43762.1"/>
    </source>
</evidence>
<dbReference type="OrthoDB" id="3181909at2"/>
<evidence type="ECO:0000256" key="1">
    <source>
        <dbReference type="ARBA" id="ARBA00022801"/>
    </source>
</evidence>
<proteinExistence type="predicted"/>
<name>A0A7I7YRH0_9MYCO</name>
<dbReference type="Proteomes" id="UP000467105">
    <property type="component" value="Chromosome"/>
</dbReference>
<dbReference type="Gene3D" id="3.40.50.1820">
    <property type="entry name" value="alpha/beta hydrolase"/>
    <property type="match status" value="1"/>
</dbReference>
<dbReference type="InterPro" id="IPR029058">
    <property type="entry name" value="AB_hydrolase_fold"/>
</dbReference>
<protein>
    <submittedName>
        <fullName evidence="2">Esterase</fullName>
    </submittedName>
</protein>
<accession>A0A7I7YRH0</accession>
<dbReference type="EMBL" id="AP022614">
    <property type="protein sequence ID" value="BBZ43762.1"/>
    <property type="molecule type" value="Genomic_DNA"/>
</dbReference>
<dbReference type="InterPro" id="IPR013094">
    <property type="entry name" value="AB_hydrolase_3"/>
</dbReference>
<keyword evidence="3" id="KW-1185">Reference proteome</keyword>
<reference evidence="2 3" key="1">
    <citation type="journal article" date="2019" name="Emerg. Microbes Infect.">
        <title>Comprehensive subspecies identification of 175 nontuberculous mycobacteria species based on 7547 genomic profiles.</title>
        <authorList>
            <person name="Matsumoto Y."/>
            <person name="Kinjo T."/>
            <person name="Motooka D."/>
            <person name="Nabeya D."/>
            <person name="Jung N."/>
            <person name="Uechi K."/>
            <person name="Horii T."/>
            <person name="Iida T."/>
            <person name="Fujita J."/>
            <person name="Nakamura S."/>
        </authorList>
    </citation>
    <scope>NUCLEOTIDE SEQUENCE [LARGE SCALE GENOMIC DNA]</scope>
    <source>
        <strain evidence="2 3">JCM 14742</strain>
    </source>
</reference>
<dbReference type="GO" id="GO:0016787">
    <property type="term" value="F:hydrolase activity"/>
    <property type="evidence" value="ECO:0007669"/>
    <property type="project" value="UniProtKB-KW"/>
</dbReference>
<dbReference type="AlphaFoldDB" id="A0A7I7YRH0"/>
<dbReference type="PANTHER" id="PTHR48081:SF8">
    <property type="entry name" value="ALPHA_BETA HYDROLASE FOLD-3 DOMAIN-CONTAINING PROTEIN-RELATED"/>
    <property type="match status" value="1"/>
</dbReference>
<dbReference type="PANTHER" id="PTHR48081">
    <property type="entry name" value="AB HYDROLASE SUPERFAMILY PROTEIN C4A8.06C"/>
    <property type="match status" value="1"/>
</dbReference>
<gene>
    <name evidence="2" type="primary">lipW_1</name>
    <name evidence="2" type="ORF">MPRM_10430</name>
</gene>
<dbReference type="SUPFAM" id="SSF53474">
    <property type="entry name" value="alpha/beta-Hydrolases"/>
    <property type="match status" value="1"/>
</dbReference>
<dbReference type="InterPro" id="IPR050300">
    <property type="entry name" value="GDXG_lipolytic_enzyme"/>
</dbReference>
<sequence length="316" mass="34531">MADPLPRNAFTSSQALDPALRNAARFAPHGYALHRGYKVQRALMRLLATAARLRDVPVVAIDRHVSVRLHRPPGLTEPVPALLWIHGGGTIMGHAAQDDKYLRKLSRRTGVAIAAVQHRLAPEHPYPAPVDDCYAALLWLARQPWVDPGRVAVGGASAGGHFAAAAAQRAHDRGEVKLAFQMLVYPMLDDRTGAGGNGPRRFMWSERDNQIAWRWYLNGADPAAAAPARRKELTGLPPAWIGVGTLDLFYEECLEYARRLRAAGVAVHEEIVPGAFHAFDQIVDKAPVSVRFFASQCEHLRAALSPQGGEPRLIGT</sequence>
<dbReference type="Pfam" id="PF07859">
    <property type="entry name" value="Abhydrolase_3"/>
    <property type="match status" value="1"/>
</dbReference>
<organism evidence="2 3">
    <name type="scientific">Mycobacterium parmense</name>
    <dbReference type="NCBI Taxonomy" id="185642"/>
    <lineage>
        <taxon>Bacteria</taxon>
        <taxon>Bacillati</taxon>
        <taxon>Actinomycetota</taxon>
        <taxon>Actinomycetes</taxon>
        <taxon>Mycobacteriales</taxon>
        <taxon>Mycobacteriaceae</taxon>
        <taxon>Mycobacterium</taxon>
        <taxon>Mycobacterium simiae complex</taxon>
    </lineage>
</organism>